<evidence type="ECO:0000313" key="3">
    <source>
        <dbReference type="Proteomes" id="UP001595547"/>
    </source>
</evidence>
<feature type="region of interest" description="Disordered" evidence="1">
    <location>
        <begin position="13"/>
        <end position="32"/>
    </location>
</feature>
<proteinExistence type="predicted"/>
<dbReference type="Proteomes" id="UP001595547">
    <property type="component" value="Unassembled WGS sequence"/>
</dbReference>
<feature type="compositionally biased region" description="Basic and acidic residues" evidence="1">
    <location>
        <begin position="23"/>
        <end position="32"/>
    </location>
</feature>
<keyword evidence="3" id="KW-1185">Reference proteome</keyword>
<dbReference type="RefSeq" id="WP_380073359.1">
    <property type="nucleotide sequence ID" value="NZ_JBHRTO010000001.1"/>
</dbReference>
<evidence type="ECO:0000256" key="1">
    <source>
        <dbReference type="SAM" id="MobiDB-lite"/>
    </source>
</evidence>
<organism evidence="2 3">
    <name type="scientific">Cypionkella sinensis</name>
    <dbReference type="NCBI Taxonomy" id="1756043"/>
    <lineage>
        <taxon>Bacteria</taxon>
        <taxon>Pseudomonadati</taxon>
        <taxon>Pseudomonadota</taxon>
        <taxon>Alphaproteobacteria</taxon>
        <taxon>Rhodobacterales</taxon>
        <taxon>Paracoccaceae</taxon>
        <taxon>Cypionkella</taxon>
    </lineage>
</organism>
<comment type="caution">
    <text evidence="2">The sequence shown here is derived from an EMBL/GenBank/DDBJ whole genome shotgun (WGS) entry which is preliminary data.</text>
</comment>
<gene>
    <name evidence="2" type="ORF">ACFOGH_12275</name>
</gene>
<reference evidence="3" key="1">
    <citation type="journal article" date="2019" name="Int. J. Syst. Evol. Microbiol.">
        <title>The Global Catalogue of Microorganisms (GCM) 10K type strain sequencing project: providing services to taxonomists for standard genome sequencing and annotation.</title>
        <authorList>
            <consortium name="The Broad Institute Genomics Platform"/>
            <consortium name="The Broad Institute Genome Sequencing Center for Infectious Disease"/>
            <person name="Wu L."/>
            <person name="Ma J."/>
        </authorList>
    </citation>
    <scope>NUCLEOTIDE SEQUENCE [LARGE SCALE GENOMIC DNA]</scope>
    <source>
        <strain evidence="3">KCTC 52039</strain>
    </source>
</reference>
<name>A0ABV7IZ64_9RHOB</name>
<evidence type="ECO:0008006" key="4">
    <source>
        <dbReference type="Google" id="ProtNLM"/>
    </source>
</evidence>
<accession>A0ABV7IZ64</accession>
<protein>
    <recommendedName>
        <fullName evidence="4">Secreted protein</fullName>
    </recommendedName>
</protein>
<dbReference type="EMBL" id="JBHRTO010000001">
    <property type="protein sequence ID" value="MFC3181771.1"/>
    <property type="molecule type" value="Genomic_DNA"/>
</dbReference>
<evidence type="ECO:0000313" key="2">
    <source>
        <dbReference type="EMBL" id="MFC3181771.1"/>
    </source>
</evidence>
<sequence>MLGILAAAFGVATRTDHPSAPQTDRRTSREKLVAQRRWEDEYFWQGRSGTPGDGPRR</sequence>